<evidence type="ECO:0000259" key="2">
    <source>
        <dbReference type="Pfam" id="PF14344"/>
    </source>
</evidence>
<protein>
    <submittedName>
        <fullName evidence="3">DUF4397 domain-containing protein</fullName>
    </submittedName>
</protein>
<feature type="domain" description="DUF4397" evidence="2">
    <location>
        <begin position="241"/>
        <end position="346"/>
    </location>
</feature>
<organism evidence="3 4">
    <name type="scientific">Rubrivivax benzoatilyticus</name>
    <dbReference type="NCBI Taxonomy" id="316997"/>
    <lineage>
        <taxon>Bacteria</taxon>
        <taxon>Pseudomonadati</taxon>
        <taxon>Pseudomonadota</taxon>
        <taxon>Betaproteobacteria</taxon>
        <taxon>Burkholderiales</taxon>
        <taxon>Sphaerotilaceae</taxon>
        <taxon>Rubrivivax</taxon>
    </lineage>
</organism>
<dbReference type="InterPro" id="IPR025510">
    <property type="entry name" value="DUF4397"/>
</dbReference>
<evidence type="ECO:0000256" key="1">
    <source>
        <dbReference type="SAM" id="SignalP"/>
    </source>
</evidence>
<proteinExistence type="predicted"/>
<feature type="domain" description="DUF4397" evidence="2">
    <location>
        <begin position="32"/>
        <end position="146"/>
    </location>
</feature>
<accession>A0ABX0HZH5</accession>
<evidence type="ECO:0000313" key="4">
    <source>
        <dbReference type="Proteomes" id="UP000802098"/>
    </source>
</evidence>
<dbReference type="RefSeq" id="WP_009856008.1">
    <property type="nucleotide sequence ID" value="NZ_JAAOCD010000004.1"/>
</dbReference>
<keyword evidence="1" id="KW-0732">Signal</keyword>
<feature type="signal peptide" evidence="1">
    <location>
        <begin position="1"/>
        <end position="21"/>
    </location>
</feature>
<dbReference type="EMBL" id="JAAOCD010000004">
    <property type="protein sequence ID" value="NHK98754.1"/>
    <property type="molecule type" value="Genomic_DNA"/>
</dbReference>
<keyword evidence="4" id="KW-1185">Reference proteome</keyword>
<gene>
    <name evidence="3" type="ORF">G7087_10240</name>
</gene>
<feature type="chain" id="PRO_5047111055" evidence="1">
    <location>
        <begin position="22"/>
        <end position="429"/>
    </location>
</feature>
<dbReference type="PROSITE" id="PS51257">
    <property type="entry name" value="PROKAR_LIPOPROTEIN"/>
    <property type="match status" value="1"/>
</dbReference>
<dbReference type="Pfam" id="PF14344">
    <property type="entry name" value="DUF4397"/>
    <property type="match status" value="2"/>
</dbReference>
<sequence length="429" mass="43598">MQQINRRRWLTLALSSPVAFAGCGGGTDTSKAHVRFINASSYDALTLTVDDERLFSGIAWGDETSYRDVDPDDCRSTISRTGSATALVSSFTPSLSEDDDYTLLAWGPVGALGWQLLHENTSEPKSDKTKVRVFNGATDAGVLDVYVTAEDDELADSVAMQSSAAVGTLAEFVTIDAGTWRVRVTAAGSKTDVRLDVSGVVFPGGKVFTLALAAAAGGALVNGVLLREHKTTLTRIDATQARVRVAGAAAGSATVTATVEGRELVSAGSPVVSGYALVAAGVPAVTARIGSTDVSAAVPTATLAAGRDYTLLIYGSAASPASAWLVDDNTLSTGSSKARIRLVNAVAGLGSTLSLKSGSSQLASGVEVGAGSAYAEVSATASGSLTVTSPVVDGPVLALTDLILEGGKVYTVLVGGTPAAPIGDLVEDH</sequence>
<reference evidence="3 4" key="1">
    <citation type="submission" date="2020-03" db="EMBL/GenBank/DDBJ databases">
        <title>Rubrivivax benzoatilyticus JA2 (sequenced after 10 years sub-culturing).</title>
        <authorList>
            <person name="Gupta D."/>
            <person name="Chintalapati S."/>
            <person name="Chintalapati V.R."/>
        </authorList>
    </citation>
    <scope>NUCLEOTIDE SEQUENCE [LARGE SCALE GENOMIC DNA]</scope>
    <source>
        <strain evidence="3 4">JA2-Mal</strain>
    </source>
</reference>
<evidence type="ECO:0000313" key="3">
    <source>
        <dbReference type="EMBL" id="NHK98754.1"/>
    </source>
</evidence>
<dbReference type="Proteomes" id="UP000802098">
    <property type="component" value="Unassembled WGS sequence"/>
</dbReference>
<comment type="caution">
    <text evidence="3">The sequence shown here is derived from an EMBL/GenBank/DDBJ whole genome shotgun (WGS) entry which is preliminary data.</text>
</comment>
<name>A0ABX0HZH5_9BURK</name>